<dbReference type="AlphaFoldDB" id="A0A0G1NNP9"/>
<reference evidence="2 3" key="1">
    <citation type="journal article" date="2015" name="Nature">
        <title>rRNA introns, odd ribosomes, and small enigmatic genomes across a large radiation of phyla.</title>
        <authorList>
            <person name="Brown C.T."/>
            <person name="Hug L.A."/>
            <person name="Thomas B.C."/>
            <person name="Sharon I."/>
            <person name="Castelle C.J."/>
            <person name="Singh A."/>
            <person name="Wilkins M.J."/>
            <person name="Williams K.H."/>
            <person name="Banfield J.F."/>
        </authorList>
    </citation>
    <scope>NUCLEOTIDE SEQUENCE [LARGE SCALE GENOMIC DNA]</scope>
</reference>
<keyword evidence="1" id="KW-0472">Membrane</keyword>
<protein>
    <recommendedName>
        <fullName evidence="4">Glycosyltransferase RgtA/B/C/D-like domain-containing protein</fullName>
    </recommendedName>
</protein>
<feature type="transmembrane region" description="Helical" evidence="1">
    <location>
        <begin position="168"/>
        <end position="184"/>
    </location>
</feature>
<name>A0A0G1NNP9_9BACT</name>
<keyword evidence="1" id="KW-0812">Transmembrane</keyword>
<evidence type="ECO:0000313" key="3">
    <source>
        <dbReference type="Proteomes" id="UP000034643"/>
    </source>
</evidence>
<organism evidence="2 3">
    <name type="scientific">Candidatus Woesebacteria bacterium GW2011_GWF1_46_13</name>
    <dbReference type="NCBI Taxonomy" id="1618602"/>
    <lineage>
        <taxon>Bacteria</taxon>
        <taxon>Candidatus Woeseibacteriota</taxon>
    </lineage>
</organism>
<evidence type="ECO:0008006" key="4">
    <source>
        <dbReference type="Google" id="ProtNLM"/>
    </source>
</evidence>
<proteinExistence type="predicted"/>
<feature type="transmembrane region" description="Helical" evidence="1">
    <location>
        <begin position="48"/>
        <end position="66"/>
    </location>
</feature>
<gene>
    <name evidence="2" type="ORF">UX34_C0035G0005</name>
</gene>
<feature type="transmembrane region" description="Helical" evidence="1">
    <location>
        <begin position="15"/>
        <end position="41"/>
    </location>
</feature>
<keyword evidence="1" id="KW-1133">Transmembrane helix</keyword>
<evidence type="ECO:0000256" key="1">
    <source>
        <dbReference type="SAM" id="Phobius"/>
    </source>
</evidence>
<feature type="transmembrane region" description="Helical" evidence="1">
    <location>
        <begin position="216"/>
        <end position="236"/>
    </location>
</feature>
<dbReference type="Proteomes" id="UP000034643">
    <property type="component" value="Unassembled WGS sequence"/>
</dbReference>
<accession>A0A0G1NNP9</accession>
<dbReference type="EMBL" id="LCLV01000035">
    <property type="protein sequence ID" value="KKU21957.1"/>
    <property type="molecule type" value="Genomic_DNA"/>
</dbReference>
<sequence>MNFPFLAVVLLLNLWIWRILSINLFLGLILISITICLSVLFVKPNKKLTGILAILGVLLLILQWTTTKSASLTDLSNDQIRVRDMRLREYPPIYFLPIAHWFEGRRESIAFFRLLNNFSEAVDPNLYFFANHPRERVGVKEFEKFPYVFLPAFLIGVLVLAERKKKVFLLSLLLPLAVLTLKGSDNPLGPFTLFPAFSVAIATGTKFFYDALRKKRVIILAVLILILAVFIQTLAYDRF</sequence>
<comment type="caution">
    <text evidence="2">The sequence shown here is derived from an EMBL/GenBank/DDBJ whole genome shotgun (WGS) entry which is preliminary data.</text>
</comment>
<evidence type="ECO:0000313" key="2">
    <source>
        <dbReference type="EMBL" id="KKU21957.1"/>
    </source>
</evidence>
<feature type="transmembrane region" description="Helical" evidence="1">
    <location>
        <begin position="145"/>
        <end position="161"/>
    </location>
</feature>
<feature type="transmembrane region" description="Helical" evidence="1">
    <location>
        <begin position="190"/>
        <end position="209"/>
    </location>
</feature>